<dbReference type="KEGG" id="ares:IWH25_01440"/>
<dbReference type="Gene3D" id="3.30.360.10">
    <property type="entry name" value="Dihydrodipicolinate Reductase, domain 2"/>
    <property type="match status" value="1"/>
</dbReference>
<dbReference type="Pfam" id="PF01408">
    <property type="entry name" value="GFO_IDH_MocA"/>
    <property type="match status" value="1"/>
</dbReference>
<feature type="domain" description="Gfo/Idh/MocA-like oxidoreductase N-terminal" evidence="1">
    <location>
        <begin position="2"/>
        <end position="113"/>
    </location>
</feature>
<reference evidence="3" key="1">
    <citation type="submission" date="2020-11" db="EMBL/GenBank/DDBJ databases">
        <title>Azospira restricta DSM 18626 genome sequence.</title>
        <authorList>
            <person name="Moe W.M."/>
        </authorList>
    </citation>
    <scope>NUCLEOTIDE SEQUENCE</scope>
    <source>
        <strain evidence="3">DSM 18626</strain>
    </source>
</reference>
<dbReference type="GO" id="GO:0000166">
    <property type="term" value="F:nucleotide binding"/>
    <property type="evidence" value="ECO:0007669"/>
    <property type="project" value="InterPro"/>
</dbReference>
<evidence type="ECO:0000313" key="4">
    <source>
        <dbReference type="Proteomes" id="UP000663444"/>
    </source>
</evidence>
<dbReference type="RefSeq" id="WP_203387585.1">
    <property type="nucleotide sequence ID" value="NZ_CP064781.1"/>
</dbReference>
<dbReference type="InterPro" id="IPR051450">
    <property type="entry name" value="Gfo/Idh/MocA_Oxidoreductases"/>
</dbReference>
<proteinExistence type="predicted"/>
<protein>
    <submittedName>
        <fullName evidence="3">Gfo/Idh/MocA family oxidoreductase</fullName>
    </submittedName>
</protein>
<dbReference type="EMBL" id="CP064781">
    <property type="protein sequence ID" value="QRJ64051.1"/>
    <property type="molecule type" value="Genomic_DNA"/>
</dbReference>
<gene>
    <name evidence="3" type="ORF">IWH25_01440</name>
</gene>
<evidence type="ECO:0000259" key="2">
    <source>
        <dbReference type="Pfam" id="PF22725"/>
    </source>
</evidence>
<dbReference type="SUPFAM" id="SSF51735">
    <property type="entry name" value="NAD(P)-binding Rossmann-fold domains"/>
    <property type="match status" value="1"/>
</dbReference>
<dbReference type="AlphaFoldDB" id="A0A974SPG3"/>
<accession>A0A974SPG3</accession>
<sequence length="333" mass="36615">MVVSLGSIGRRHLKNLRSLRPQAQIGVLRLTAAQRGETLPGADRQFTDIDEALAFAPAAAIVCSPATTHVRVASALVDRGIPVLIEKPIAGDLAGLDDLLALAIRRGVPLMTAYNLRFLPSLREVRQIVESGAIGEVLGVRAEVGQYLPDWRPGCRYQDSVSARRDLGGGALLELSHEIDYVYWMFGMPSRVAAMGGCYGELGIEVEDMASLCLEYDRPRRLVNIHLDFLQRSVSRTCKFIGSQGTLVWNGMTDVLELYRPDSGAWSRAEVPAVPDRNAMYLDELSHFLECVEQRQAPLIDGHQGRDVLRIVEAAKESIRRRSTVEIGNDGVA</sequence>
<dbReference type="InterPro" id="IPR055170">
    <property type="entry name" value="GFO_IDH_MocA-like_dom"/>
</dbReference>
<dbReference type="InterPro" id="IPR036291">
    <property type="entry name" value="NAD(P)-bd_dom_sf"/>
</dbReference>
<dbReference type="SUPFAM" id="SSF55347">
    <property type="entry name" value="Glyceraldehyde-3-phosphate dehydrogenase-like, C-terminal domain"/>
    <property type="match status" value="1"/>
</dbReference>
<evidence type="ECO:0000259" key="1">
    <source>
        <dbReference type="Pfam" id="PF01408"/>
    </source>
</evidence>
<dbReference type="Gene3D" id="3.40.50.720">
    <property type="entry name" value="NAD(P)-binding Rossmann-like Domain"/>
    <property type="match status" value="1"/>
</dbReference>
<feature type="domain" description="GFO/IDH/MocA-like oxidoreductase" evidence="2">
    <location>
        <begin position="123"/>
        <end position="247"/>
    </location>
</feature>
<dbReference type="Proteomes" id="UP000663444">
    <property type="component" value="Chromosome"/>
</dbReference>
<organism evidence="3 4">
    <name type="scientific">Azospira restricta</name>
    <dbReference type="NCBI Taxonomy" id="404405"/>
    <lineage>
        <taxon>Bacteria</taxon>
        <taxon>Pseudomonadati</taxon>
        <taxon>Pseudomonadota</taxon>
        <taxon>Betaproteobacteria</taxon>
        <taxon>Rhodocyclales</taxon>
        <taxon>Rhodocyclaceae</taxon>
        <taxon>Azospira</taxon>
    </lineage>
</organism>
<dbReference type="Pfam" id="PF22725">
    <property type="entry name" value="GFO_IDH_MocA_C3"/>
    <property type="match status" value="1"/>
</dbReference>
<dbReference type="PANTHER" id="PTHR43377">
    <property type="entry name" value="BILIVERDIN REDUCTASE A"/>
    <property type="match status" value="1"/>
</dbReference>
<keyword evidence="4" id="KW-1185">Reference proteome</keyword>
<evidence type="ECO:0000313" key="3">
    <source>
        <dbReference type="EMBL" id="QRJ64051.1"/>
    </source>
</evidence>
<dbReference type="PANTHER" id="PTHR43377:SF1">
    <property type="entry name" value="BILIVERDIN REDUCTASE A"/>
    <property type="match status" value="1"/>
</dbReference>
<name>A0A974SPG3_9RHOO</name>
<dbReference type="InterPro" id="IPR000683">
    <property type="entry name" value="Gfo/Idh/MocA-like_OxRdtase_N"/>
</dbReference>